<dbReference type="HOGENOM" id="CLU_050647_2_0_6"/>
<sequence length="210" mass="22413" precursor="true">MTMENELKLIGGALVTLALATAAMILVPFLQLKHVAAPEGLAPYSAAEARGREIYIGNGCIACHSQQPSSTGAGRADARRGWGRPSVAADYTYDDPPLLGTMRTGPDLFNIGVRQPSVDWHLGHLYQPRAYVKGSIMPAFPFLFALREFDEVGRDDRVVALPPGVEPPGKKVIATQDALDLVAYLVALKHTYPVLAPDASAAAEPKKAAP</sequence>
<proteinExistence type="predicted"/>
<dbReference type="eggNOG" id="COG2993">
    <property type="taxonomic scope" value="Bacteria"/>
</dbReference>
<keyword evidence="1 4" id="KW-0349">Heme</keyword>
<dbReference type="InterPro" id="IPR003468">
    <property type="entry name" value="Cyt_c_oxidase_monohaem-su/FixO"/>
</dbReference>
<keyword evidence="2 4" id="KW-0479">Metal-binding</keyword>
<dbReference type="GO" id="GO:0020037">
    <property type="term" value="F:heme binding"/>
    <property type="evidence" value="ECO:0007669"/>
    <property type="project" value="InterPro"/>
</dbReference>
<dbReference type="AlphaFoldDB" id="M4NDI6"/>
<dbReference type="Proteomes" id="UP000011859">
    <property type="component" value="Chromosome"/>
</dbReference>
<evidence type="ECO:0000256" key="1">
    <source>
        <dbReference type="ARBA" id="ARBA00022617"/>
    </source>
</evidence>
<keyword evidence="3 4" id="KW-0408">Iron</keyword>
<dbReference type="InterPro" id="IPR009056">
    <property type="entry name" value="Cyt_c-like_dom"/>
</dbReference>
<protein>
    <submittedName>
        <fullName evidence="6">Cbb3-type cytochrome oxidase, cytochrome c subunit</fullName>
    </submittedName>
</protein>
<dbReference type="GO" id="GO:0046872">
    <property type="term" value="F:metal ion binding"/>
    <property type="evidence" value="ECO:0007669"/>
    <property type="project" value="UniProtKB-KW"/>
</dbReference>
<dbReference type="SUPFAM" id="SSF46626">
    <property type="entry name" value="Cytochrome c"/>
    <property type="match status" value="1"/>
</dbReference>
<reference evidence="6 7" key="1">
    <citation type="submission" date="2012-04" db="EMBL/GenBank/DDBJ databases">
        <title>Complete genome of Rhodanobacter sp. 2APBS1.</title>
        <authorList>
            <consortium name="US DOE Joint Genome Institute"/>
            <person name="Huntemann M."/>
            <person name="Wei C.-L."/>
            <person name="Han J."/>
            <person name="Detter J.C."/>
            <person name="Han C."/>
            <person name="Tapia R."/>
            <person name="Munk A.C.C."/>
            <person name="Chen A."/>
            <person name="Krypides N."/>
            <person name="Mavromatis K."/>
            <person name="Markowitz V."/>
            <person name="Szeto E."/>
            <person name="Ivanova N."/>
            <person name="Mikhailova N."/>
            <person name="Ovchinnikova G."/>
            <person name="Pagani I."/>
            <person name="Pati A."/>
            <person name="Goodwin L."/>
            <person name="Peters L."/>
            <person name="Pitluck S."/>
            <person name="Woyke T."/>
            <person name="Prakash O."/>
            <person name="Elkins J."/>
            <person name="Brown S."/>
            <person name="Palumbo A."/>
            <person name="Hemme C."/>
            <person name="Zhou J."/>
            <person name="Watson D."/>
            <person name="Jardine P."/>
            <person name="Kostka J."/>
            <person name="Green S."/>
        </authorList>
    </citation>
    <scope>NUCLEOTIDE SEQUENCE [LARGE SCALE GENOMIC DNA]</scope>
    <source>
        <strain evidence="6 7">2APBS1</strain>
    </source>
</reference>
<evidence type="ECO:0000256" key="4">
    <source>
        <dbReference type="PROSITE-ProRule" id="PRU00433"/>
    </source>
</evidence>
<dbReference type="GO" id="GO:0009055">
    <property type="term" value="F:electron transfer activity"/>
    <property type="evidence" value="ECO:0007669"/>
    <property type="project" value="InterPro"/>
</dbReference>
<gene>
    <name evidence="6" type="ORF">R2APBS1_1695</name>
</gene>
<dbReference type="STRING" id="666685.R2APBS1_1695"/>
<dbReference type="PROSITE" id="PS51007">
    <property type="entry name" value="CYTC"/>
    <property type="match status" value="1"/>
</dbReference>
<dbReference type="EMBL" id="CP003470">
    <property type="protein sequence ID" value="AGG88825.1"/>
    <property type="molecule type" value="Genomic_DNA"/>
</dbReference>
<evidence type="ECO:0000313" key="7">
    <source>
        <dbReference type="Proteomes" id="UP000011859"/>
    </source>
</evidence>
<evidence type="ECO:0000256" key="3">
    <source>
        <dbReference type="ARBA" id="ARBA00023004"/>
    </source>
</evidence>
<evidence type="ECO:0000256" key="2">
    <source>
        <dbReference type="ARBA" id="ARBA00022723"/>
    </source>
</evidence>
<dbReference type="Gene3D" id="1.10.760.10">
    <property type="entry name" value="Cytochrome c-like domain"/>
    <property type="match status" value="1"/>
</dbReference>
<name>M4NDI6_9GAMM</name>
<dbReference type="Pfam" id="PF02433">
    <property type="entry name" value="FixO"/>
    <property type="match status" value="1"/>
</dbReference>
<organism evidence="6 7">
    <name type="scientific">Rhodanobacter denitrificans</name>
    <dbReference type="NCBI Taxonomy" id="666685"/>
    <lineage>
        <taxon>Bacteria</taxon>
        <taxon>Pseudomonadati</taxon>
        <taxon>Pseudomonadota</taxon>
        <taxon>Gammaproteobacteria</taxon>
        <taxon>Lysobacterales</taxon>
        <taxon>Rhodanobacteraceae</taxon>
        <taxon>Rhodanobacter</taxon>
    </lineage>
</organism>
<dbReference type="KEGG" id="rhd:R2APBS1_1695"/>
<evidence type="ECO:0000259" key="5">
    <source>
        <dbReference type="PROSITE" id="PS51007"/>
    </source>
</evidence>
<feature type="domain" description="Cytochrome c" evidence="5">
    <location>
        <begin position="46"/>
        <end position="189"/>
    </location>
</feature>
<dbReference type="InterPro" id="IPR036909">
    <property type="entry name" value="Cyt_c-like_dom_sf"/>
</dbReference>
<evidence type="ECO:0000313" key="6">
    <source>
        <dbReference type="EMBL" id="AGG88825.1"/>
    </source>
</evidence>
<keyword evidence="7" id="KW-1185">Reference proteome</keyword>
<accession>M4NDI6</accession>